<comment type="caution">
    <text evidence="1">The sequence shown here is derived from an EMBL/GenBank/DDBJ whole genome shotgun (WGS) entry which is preliminary data.</text>
</comment>
<accession>A0A5J4S3N2</accession>
<organism evidence="1 2">
    <name type="scientific">Streblomastix strix</name>
    <dbReference type="NCBI Taxonomy" id="222440"/>
    <lineage>
        <taxon>Eukaryota</taxon>
        <taxon>Metamonada</taxon>
        <taxon>Preaxostyla</taxon>
        <taxon>Oxymonadida</taxon>
        <taxon>Streblomastigidae</taxon>
        <taxon>Streblomastix</taxon>
    </lineage>
</organism>
<evidence type="ECO:0000313" key="2">
    <source>
        <dbReference type="Proteomes" id="UP000324800"/>
    </source>
</evidence>
<dbReference type="AlphaFoldDB" id="A0A5J4S3N2"/>
<dbReference type="Proteomes" id="UP000324800">
    <property type="component" value="Unassembled WGS sequence"/>
</dbReference>
<proteinExistence type="predicted"/>
<reference evidence="1 2" key="1">
    <citation type="submission" date="2019-03" db="EMBL/GenBank/DDBJ databases">
        <title>Single cell metagenomics reveals metabolic interactions within the superorganism composed of flagellate Streblomastix strix and complex community of Bacteroidetes bacteria on its surface.</title>
        <authorList>
            <person name="Treitli S.C."/>
            <person name="Kolisko M."/>
            <person name="Husnik F."/>
            <person name="Keeling P."/>
            <person name="Hampl V."/>
        </authorList>
    </citation>
    <scope>NUCLEOTIDE SEQUENCE [LARGE SCALE GENOMIC DNA]</scope>
    <source>
        <strain evidence="1">ST1C</strain>
    </source>
</reference>
<name>A0A5J4S3N2_9EUKA</name>
<dbReference type="EMBL" id="SNRW01040954">
    <property type="protein sequence ID" value="KAA6340332.1"/>
    <property type="molecule type" value="Genomic_DNA"/>
</dbReference>
<sequence>MQINPTATGYDDGLRISRSDPISTGNSLIHLGCSRTSYAGAIEEQWSIFTSPNSSTYNPYSFVIAELTQAGDNTKELQISTNGNILTFNGNGLVEVGTDQTISGIKTFGKLLQVNPTLNGTFNEGIRISRQPDNK</sequence>
<protein>
    <submittedName>
        <fullName evidence="1">Uncharacterized protein</fullName>
    </submittedName>
</protein>
<evidence type="ECO:0000313" key="1">
    <source>
        <dbReference type="EMBL" id="KAA6340332.1"/>
    </source>
</evidence>
<gene>
    <name evidence="1" type="ORF">EZS28_052541</name>
</gene>